<sequence>MGKGEDVESFPSTALDGQGTSPGAGNMLLSAVFWLPFFHFGDQKDLDLDYAGERFCRNRNNQAFIKLGHDIVASFMLKKPASFLKDYILQLEDDIFDEMSFSSTKVEIISLESSAGSNITKVVFAVESDVTTQSLIRASFVSLVTHQSFLHLTESLFGDPFSFEVLKFRGGITASPEQKAFLMQSVQILFNFTLNFSIDQIINNFDELRSQLKTGLHLAPYENLYIRLTNLKGSTIAPPTTVQSQVLLRVGINPSKSRLKQLAQTITGSHTKNLGLDNTVFGRVKQVSLSSILQHSLGSDGSSPSPSPSPSPMANSHHQHRGHHHRDVSLSPGIAPSPSILNGGSVTGKRSPMSTPVPAPGPGKNKAAQPPACHFGYNNRYPWRHNKHSHTAPSASPVYAPHAAPSQPKQTKHGTPKVSPVPAESPLPNVAHSHSLPPSHSEYHARAPAVMPLISPSPSPYRSVKNEQFKLEFCW</sequence>
<dbReference type="Pfam" id="PF23041">
    <property type="entry name" value="DUF7036"/>
    <property type="match status" value="2"/>
</dbReference>
<dbReference type="EMBL" id="JACGWM010000012">
    <property type="protein sequence ID" value="KAL0337877.1"/>
    <property type="molecule type" value="Genomic_DNA"/>
</dbReference>
<name>A0AAW2N1K9_9LAMI</name>
<dbReference type="AlphaFoldDB" id="A0AAW2N1K9"/>
<organism evidence="3">
    <name type="scientific">Sesamum calycinum</name>
    <dbReference type="NCBI Taxonomy" id="2727403"/>
    <lineage>
        <taxon>Eukaryota</taxon>
        <taxon>Viridiplantae</taxon>
        <taxon>Streptophyta</taxon>
        <taxon>Embryophyta</taxon>
        <taxon>Tracheophyta</taxon>
        <taxon>Spermatophyta</taxon>
        <taxon>Magnoliopsida</taxon>
        <taxon>eudicotyledons</taxon>
        <taxon>Gunneridae</taxon>
        <taxon>Pentapetalae</taxon>
        <taxon>asterids</taxon>
        <taxon>lamiids</taxon>
        <taxon>Lamiales</taxon>
        <taxon>Pedaliaceae</taxon>
        <taxon>Sesamum</taxon>
    </lineage>
</organism>
<gene>
    <name evidence="3" type="ORF">Scaly_2062800</name>
</gene>
<evidence type="ECO:0000313" key="3">
    <source>
        <dbReference type="EMBL" id="KAL0337877.1"/>
    </source>
</evidence>
<feature type="region of interest" description="Disordered" evidence="1">
    <location>
        <begin position="294"/>
        <end position="444"/>
    </location>
</feature>
<comment type="caution">
    <text evidence="3">The sequence shown here is derived from an EMBL/GenBank/DDBJ whole genome shotgun (WGS) entry which is preliminary data.</text>
</comment>
<reference evidence="3" key="2">
    <citation type="journal article" date="2024" name="Plant">
        <title>Genomic evolution and insights into agronomic trait innovations of Sesamum species.</title>
        <authorList>
            <person name="Miao H."/>
            <person name="Wang L."/>
            <person name="Qu L."/>
            <person name="Liu H."/>
            <person name="Sun Y."/>
            <person name="Le M."/>
            <person name="Wang Q."/>
            <person name="Wei S."/>
            <person name="Zheng Y."/>
            <person name="Lin W."/>
            <person name="Duan Y."/>
            <person name="Cao H."/>
            <person name="Xiong S."/>
            <person name="Wang X."/>
            <person name="Wei L."/>
            <person name="Li C."/>
            <person name="Ma Q."/>
            <person name="Ju M."/>
            <person name="Zhao R."/>
            <person name="Li G."/>
            <person name="Mu C."/>
            <person name="Tian Q."/>
            <person name="Mei H."/>
            <person name="Zhang T."/>
            <person name="Gao T."/>
            <person name="Zhang H."/>
        </authorList>
    </citation>
    <scope>NUCLEOTIDE SEQUENCE</scope>
    <source>
        <strain evidence="3">KEN8</strain>
    </source>
</reference>
<accession>A0AAW2N1K9</accession>
<dbReference type="PANTHER" id="PTHR33826">
    <property type="entry name" value="F20B24.21"/>
    <property type="match status" value="1"/>
</dbReference>
<feature type="domain" description="DUF7036" evidence="2">
    <location>
        <begin position="74"/>
        <end position="158"/>
    </location>
</feature>
<reference evidence="3" key="1">
    <citation type="submission" date="2020-06" db="EMBL/GenBank/DDBJ databases">
        <authorList>
            <person name="Li T."/>
            <person name="Hu X."/>
            <person name="Zhang T."/>
            <person name="Song X."/>
            <person name="Zhang H."/>
            <person name="Dai N."/>
            <person name="Sheng W."/>
            <person name="Hou X."/>
            <person name="Wei L."/>
        </authorList>
    </citation>
    <scope>NUCLEOTIDE SEQUENCE</scope>
    <source>
        <strain evidence="3">KEN8</strain>
        <tissue evidence="3">Leaf</tissue>
    </source>
</reference>
<proteinExistence type="predicted"/>
<evidence type="ECO:0000256" key="1">
    <source>
        <dbReference type="SAM" id="MobiDB-lite"/>
    </source>
</evidence>
<dbReference type="PANTHER" id="PTHR33826:SF2">
    <property type="entry name" value="HYDROXYPROLINE-RICH GLYCOPROTEIN FAMILY PROTEIN"/>
    <property type="match status" value="1"/>
</dbReference>
<evidence type="ECO:0000259" key="2">
    <source>
        <dbReference type="Pfam" id="PF23041"/>
    </source>
</evidence>
<feature type="compositionally biased region" description="Basic residues" evidence="1">
    <location>
        <begin position="317"/>
        <end position="326"/>
    </location>
</feature>
<dbReference type="InterPro" id="IPR055464">
    <property type="entry name" value="DUF7036"/>
</dbReference>
<feature type="domain" description="DUF7036" evidence="2">
    <location>
        <begin position="191"/>
        <end position="282"/>
    </location>
</feature>
<protein>
    <recommendedName>
        <fullName evidence="2">DUF7036 domain-containing protein</fullName>
    </recommendedName>
</protein>